<dbReference type="InterPro" id="IPR038277">
    <property type="entry name" value="UreF_sf"/>
</dbReference>
<reference evidence="4 5" key="1">
    <citation type="submission" date="2024-10" db="EMBL/GenBank/DDBJ databases">
        <authorList>
            <person name="Ratan Roy A."/>
            <person name="Morales Sandoval P.H."/>
            <person name="De Los Santos Villalobos S."/>
            <person name="Chakraborty S."/>
            <person name="Mukherjee J."/>
        </authorList>
    </citation>
    <scope>NUCLEOTIDE SEQUENCE [LARGE SCALE GENOMIC DNA]</scope>
    <source>
        <strain evidence="4 5">S1</strain>
    </source>
</reference>
<comment type="caution">
    <text evidence="4">The sequence shown here is derived from an EMBL/GenBank/DDBJ whole genome shotgun (WGS) entry which is preliminary data.</text>
</comment>
<dbReference type="Proteomes" id="UP001600165">
    <property type="component" value="Unassembled WGS sequence"/>
</dbReference>
<sequence length="225" mass="24547">MMPKAALLRLLQLASPALPVGAYSYSEGLETLVQQGTLPNADAVSHWLEQELRRGGVRLEAAVLLRCQAAMGDGDRAALQYWNQWLSAARDTAELRAQSWQMGRSLSRLLQSLHPELEPAIAVCLPHCNFAAAFAIAAAYWQIEPEAALLGYLQSWANNLVTAAVKLVPLGQTAGQQILLNLCPSLEAAAHSIAQLEDENLATSSWGWAIASMQHETLYSRLFRS</sequence>
<dbReference type="HAMAP" id="MF_01385">
    <property type="entry name" value="UreF"/>
    <property type="match status" value="1"/>
</dbReference>
<organism evidence="4 5">
    <name type="scientific">Almyronema epifaneia S1</name>
    <dbReference type="NCBI Taxonomy" id="2991925"/>
    <lineage>
        <taxon>Bacteria</taxon>
        <taxon>Bacillati</taxon>
        <taxon>Cyanobacteriota</taxon>
        <taxon>Cyanophyceae</taxon>
        <taxon>Nodosilineales</taxon>
        <taxon>Nodosilineaceae</taxon>
        <taxon>Almyronema</taxon>
        <taxon>Almyronema epifaneia</taxon>
    </lineage>
</organism>
<keyword evidence="1 3" id="KW-0996">Nickel insertion</keyword>
<dbReference type="PANTHER" id="PTHR33620">
    <property type="entry name" value="UREASE ACCESSORY PROTEIN F"/>
    <property type="match status" value="1"/>
</dbReference>
<evidence type="ECO:0000256" key="3">
    <source>
        <dbReference type="HAMAP-Rule" id="MF_01385"/>
    </source>
</evidence>
<comment type="similarity">
    <text evidence="3">Belongs to the UreF family.</text>
</comment>
<accession>A0ABW6IAQ5</accession>
<evidence type="ECO:0000313" key="4">
    <source>
        <dbReference type="EMBL" id="MFE4104857.1"/>
    </source>
</evidence>
<dbReference type="InterPro" id="IPR002639">
    <property type="entry name" value="UreF"/>
</dbReference>
<dbReference type="PIRSF" id="PIRSF009467">
    <property type="entry name" value="Ureas_acces_UreF"/>
    <property type="match status" value="1"/>
</dbReference>
<evidence type="ECO:0000256" key="1">
    <source>
        <dbReference type="ARBA" id="ARBA00022988"/>
    </source>
</evidence>
<comment type="subunit">
    <text evidence="3">UreD, UreF and UreG form a complex that acts as a GTP-hydrolysis-dependent molecular chaperone, activating the urease apoprotein by helping to assemble the nickel containing metallocenter of UreC. The UreE protein probably delivers the nickel.</text>
</comment>
<name>A0ABW6IAQ5_9CYAN</name>
<dbReference type="EMBL" id="JBHZOL010000004">
    <property type="protein sequence ID" value="MFE4104857.1"/>
    <property type="molecule type" value="Genomic_DNA"/>
</dbReference>
<dbReference type="Pfam" id="PF01730">
    <property type="entry name" value="UreF"/>
    <property type="match status" value="1"/>
</dbReference>
<dbReference type="PANTHER" id="PTHR33620:SF1">
    <property type="entry name" value="UREASE ACCESSORY PROTEIN F"/>
    <property type="match status" value="1"/>
</dbReference>
<comment type="subcellular location">
    <subcellularLocation>
        <location evidence="3">Cytoplasm</location>
    </subcellularLocation>
</comment>
<dbReference type="Gene3D" id="1.10.4190.10">
    <property type="entry name" value="Urease accessory protein UreF"/>
    <property type="match status" value="1"/>
</dbReference>
<evidence type="ECO:0000256" key="2">
    <source>
        <dbReference type="ARBA" id="ARBA00023186"/>
    </source>
</evidence>
<comment type="function">
    <text evidence="3">Required for maturation of urease via the functional incorporation of the urease nickel metallocenter.</text>
</comment>
<keyword evidence="5" id="KW-1185">Reference proteome</keyword>
<keyword evidence="3" id="KW-0963">Cytoplasm</keyword>
<proteinExistence type="inferred from homology"/>
<protein>
    <recommendedName>
        <fullName evidence="3">Urease accessory protein UreF</fullName>
    </recommendedName>
</protein>
<keyword evidence="2 3" id="KW-0143">Chaperone</keyword>
<gene>
    <name evidence="3" type="primary">ureF</name>
    <name evidence="4" type="ORF">ACFVKH_01120</name>
</gene>
<evidence type="ECO:0000313" key="5">
    <source>
        <dbReference type="Proteomes" id="UP001600165"/>
    </source>
</evidence>
<dbReference type="RefSeq" id="WP_377960532.1">
    <property type="nucleotide sequence ID" value="NZ_JBHZOL010000004.1"/>
</dbReference>